<evidence type="ECO:0000313" key="2">
    <source>
        <dbReference type="Proteomes" id="UP000193978"/>
    </source>
</evidence>
<dbReference type="AlphaFoldDB" id="A0A1W6N237"/>
<dbReference type="KEGG" id="mbry:B1812_21740"/>
<evidence type="ECO:0000313" key="1">
    <source>
        <dbReference type="EMBL" id="ARN83903.1"/>
    </source>
</evidence>
<keyword evidence="2" id="KW-1185">Reference proteome</keyword>
<name>A0A1W6N237_9HYPH</name>
<dbReference type="EMBL" id="CP019949">
    <property type="protein sequence ID" value="ARN83903.1"/>
    <property type="molecule type" value="Genomic_DNA"/>
</dbReference>
<keyword evidence="1" id="KW-0614">Plasmid</keyword>
<protein>
    <submittedName>
        <fullName evidence="1">Uncharacterized protein</fullName>
    </submittedName>
</protein>
<proteinExistence type="predicted"/>
<sequence>MAQSFDEKSNEILEAQGLIAAIGLSGRSQAAARTEALPSYVEGASASVRVRELGAGRQREHAKPWGLSR</sequence>
<geneLocation type="plasmid" evidence="1 2">
    <name>p1</name>
</geneLocation>
<accession>A0A1W6N237</accession>
<reference evidence="1 2" key="1">
    <citation type="submission" date="2017-02" db="EMBL/GenBank/DDBJ databases">
        <authorList>
            <person name="Peterson S.W."/>
        </authorList>
    </citation>
    <scope>NUCLEOTIDE SEQUENCE [LARGE SCALE GENOMIC DNA]</scope>
    <source>
        <strain evidence="1 2">S285</strain>
        <plasmid evidence="2">Plasmid p1</plasmid>
    </source>
</reference>
<organism evidence="1 2">
    <name type="scientific">Methylocystis bryophila</name>
    <dbReference type="NCBI Taxonomy" id="655015"/>
    <lineage>
        <taxon>Bacteria</taxon>
        <taxon>Pseudomonadati</taxon>
        <taxon>Pseudomonadota</taxon>
        <taxon>Alphaproteobacteria</taxon>
        <taxon>Hyphomicrobiales</taxon>
        <taxon>Methylocystaceae</taxon>
        <taxon>Methylocystis</taxon>
    </lineage>
</organism>
<dbReference type="Proteomes" id="UP000193978">
    <property type="component" value="Plasmid p1"/>
</dbReference>
<gene>
    <name evidence="1" type="ORF">B1812_21740</name>
</gene>